<reference evidence="3 4" key="1">
    <citation type="submission" date="2024-09" db="EMBL/GenBank/DDBJ databases">
        <authorList>
            <person name="Pan X."/>
        </authorList>
    </citation>
    <scope>NUCLEOTIDE SEQUENCE [LARGE SCALE GENOMIC DNA]</scope>
    <source>
        <strain evidence="3 4">B2969</strain>
    </source>
</reference>
<accession>A0ABW7QB75</accession>
<protein>
    <submittedName>
        <fullName evidence="3">Polysaccharide pyruvyl transferase family protein</fullName>
    </submittedName>
</protein>
<dbReference type="InterPro" id="IPR007345">
    <property type="entry name" value="Polysacch_pyruvyl_Trfase"/>
</dbReference>
<dbReference type="RefSeq" id="WP_397557594.1">
    <property type="nucleotide sequence ID" value="NZ_JBIQWL010000007.1"/>
</dbReference>
<evidence type="ECO:0000313" key="4">
    <source>
        <dbReference type="Proteomes" id="UP001610861"/>
    </source>
</evidence>
<dbReference type="Proteomes" id="UP001610861">
    <property type="component" value="Unassembled WGS sequence"/>
</dbReference>
<comment type="caution">
    <text evidence="3">The sequence shown here is derived from an EMBL/GenBank/DDBJ whole genome shotgun (WGS) entry which is preliminary data.</text>
</comment>
<name>A0ABW7QB75_9MICO</name>
<dbReference type="InterPro" id="IPR023296">
    <property type="entry name" value="Glyco_hydro_beta-prop_sf"/>
</dbReference>
<keyword evidence="4" id="KW-1185">Reference proteome</keyword>
<evidence type="ECO:0000256" key="1">
    <source>
        <dbReference type="SAM" id="MobiDB-lite"/>
    </source>
</evidence>
<dbReference type="SUPFAM" id="SSF75005">
    <property type="entry name" value="Arabinanase/levansucrase/invertase"/>
    <property type="match status" value="1"/>
</dbReference>
<evidence type="ECO:0000259" key="2">
    <source>
        <dbReference type="Pfam" id="PF04230"/>
    </source>
</evidence>
<proteinExistence type="predicted"/>
<dbReference type="GO" id="GO:0016740">
    <property type="term" value="F:transferase activity"/>
    <property type="evidence" value="ECO:0007669"/>
    <property type="project" value="UniProtKB-KW"/>
</dbReference>
<gene>
    <name evidence="3" type="ORF">ACH3VR_17480</name>
</gene>
<dbReference type="Pfam" id="PF04230">
    <property type="entry name" value="PS_pyruv_trans"/>
    <property type="match status" value="1"/>
</dbReference>
<sequence>MRLIEYDAAALTPGEWRAGGLVRAFNPTIAAVPGGYAIAYRVVHVDSHHRRIAAALLDHDFALVPGSVTPLSDQISFADPGLDERARTWHADPIYLRLKGRLYLMWNDGAARPSNHQFIAEMTDDGRHTVGEAREITTRDRRSLEKNWTLFESDGEVYASYSYRPHRVLRVDLDAPGPIVVAAPAFTSGFTSNYEKVFGVLRGGAQPFQVDGSLLAMAHSSFKVPEGRVYRAALIEFEGKPPFRVRRMSRAPFDLPSRAGTDFAHDKLNPDVHDVVYPRGLVRSDAGEWIVSYGLNDERCALAVMSPTQVEESLGPPVRTGYSHRSDDRPLQPLPRSPRPDVSEQPSLPVFWFDAKGKLFDGFVGGRRFATGNFGDIASRWAARRMSGVELRTPLPGEPRMLAIGSVLQRAQDGDVVWGAGVKGGSEPLPRGIDLDVRAVRGPLSIDYLHRAGVSTDRVGQLFDPGVLFPRLFADELEKVEPRGGDRIVPHYHDDLLLRRRHYEHLGSFVSVDTTPLGMMRALKGADRVFASSLHGVIFAEAMGIPAYWLAPIGGEDELKYHDYYLGTGRTKIKRFESLEEAMASDPMPLPRFDIDAYLETFPHDSIPRLSVRAVTPGHGFDFKNWDRQHLSRYFGLAGFGVRDERGIWMTSRRAAITTTVRTTPGEAFEATLTFAPTNPGTLPEPQTLRAQANGGPIQVVRWRRAGADRVEVTLEFSAHSTETALQIDLEARHLVRHPAAQSSILGRAATRLGAADTSALLGRTLSRGGEALGTHAYRGGVLSGLRIASLGRRA</sequence>
<keyword evidence="3" id="KW-0808">Transferase</keyword>
<feature type="domain" description="Polysaccharide pyruvyl transferase" evidence="2">
    <location>
        <begin position="436"/>
        <end position="551"/>
    </location>
</feature>
<dbReference type="EMBL" id="JBIQWL010000007">
    <property type="protein sequence ID" value="MFH8252161.1"/>
    <property type="molecule type" value="Genomic_DNA"/>
</dbReference>
<evidence type="ECO:0000313" key="3">
    <source>
        <dbReference type="EMBL" id="MFH8252161.1"/>
    </source>
</evidence>
<organism evidence="3 4">
    <name type="scientific">Microbacterium alkaliflavum</name>
    <dbReference type="NCBI Taxonomy" id="3248839"/>
    <lineage>
        <taxon>Bacteria</taxon>
        <taxon>Bacillati</taxon>
        <taxon>Actinomycetota</taxon>
        <taxon>Actinomycetes</taxon>
        <taxon>Micrococcales</taxon>
        <taxon>Microbacteriaceae</taxon>
        <taxon>Microbacterium</taxon>
    </lineage>
</organism>
<dbReference type="Gene3D" id="2.115.10.20">
    <property type="entry name" value="Glycosyl hydrolase domain, family 43"/>
    <property type="match status" value="1"/>
</dbReference>
<feature type="region of interest" description="Disordered" evidence="1">
    <location>
        <begin position="311"/>
        <end position="344"/>
    </location>
</feature>